<accession>A0A537J9S2</accession>
<dbReference type="SMART" id="SM00226">
    <property type="entry name" value="LMWPc"/>
    <property type="match status" value="1"/>
</dbReference>
<dbReference type="Proteomes" id="UP000318093">
    <property type="component" value="Unassembled WGS sequence"/>
</dbReference>
<dbReference type="Pfam" id="PF01451">
    <property type="entry name" value="LMWPc"/>
    <property type="match status" value="1"/>
</dbReference>
<comment type="caution">
    <text evidence="3">The sequence shown here is derived from an EMBL/GenBank/DDBJ whole genome shotgun (WGS) entry which is preliminary data.</text>
</comment>
<reference evidence="3 4" key="1">
    <citation type="journal article" date="2019" name="Nat. Microbiol.">
        <title>Mediterranean grassland soil C-N compound turnover is dependent on rainfall and depth, and is mediated by genomically divergent microorganisms.</title>
        <authorList>
            <person name="Diamond S."/>
            <person name="Andeer P.F."/>
            <person name="Li Z."/>
            <person name="Crits-Christoph A."/>
            <person name="Burstein D."/>
            <person name="Anantharaman K."/>
            <person name="Lane K.R."/>
            <person name="Thomas B.C."/>
            <person name="Pan C."/>
            <person name="Northen T.R."/>
            <person name="Banfield J.F."/>
        </authorList>
    </citation>
    <scope>NUCLEOTIDE SEQUENCE [LARGE SCALE GENOMIC DNA]</scope>
    <source>
        <strain evidence="3">NP_6</strain>
    </source>
</reference>
<evidence type="ECO:0000256" key="1">
    <source>
        <dbReference type="ARBA" id="ARBA00022849"/>
    </source>
</evidence>
<dbReference type="InterPro" id="IPR036196">
    <property type="entry name" value="Ptyr_pPase_sf"/>
</dbReference>
<dbReference type="AlphaFoldDB" id="A0A537J9S2"/>
<dbReference type="Gene3D" id="3.40.50.2300">
    <property type="match status" value="1"/>
</dbReference>
<evidence type="ECO:0000313" key="4">
    <source>
        <dbReference type="Proteomes" id="UP000318093"/>
    </source>
</evidence>
<dbReference type="GO" id="GO:0046685">
    <property type="term" value="P:response to arsenic-containing substance"/>
    <property type="evidence" value="ECO:0007669"/>
    <property type="project" value="UniProtKB-KW"/>
</dbReference>
<protein>
    <recommendedName>
        <fullName evidence="2">Phosphotyrosine protein phosphatase I domain-containing protein</fullName>
    </recommendedName>
</protein>
<organism evidence="3 4">
    <name type="scientific">Candidatus Segetimicrobium genomatis</name>
    <dbReference type="NCBI Taxonomy" id="2569760"/>
    <lineage>
        <taxon>Bacteria</taxon>
        <taxon>Bacillati</taxon>
        <taxon>Candidatus Sysuimicrobiota</taxon>
        <taxon>Candidatus Sysuimicrobiia</taxon>
        <taxon>Candidatus Sysuimicrobiales</taxon>
        <taxon>Candidatus Segetimicrobiaceae</taxon>
        <taxon>Candidatus Segetimicrobium</taxon>
    </lineage>
</organism>
<dbReference type="SUPFAM" id="SSF52788">
    <property type="entry name" value="Phosphotyrosine protein phosphatases I"/>
    <property type="match status" value="1"/>
</dbReference>
<dbReference type="EMBL" id="VBAN01000271">
    <property type="protein sequence ID" value="TMI80243.1"/>
    <property type="molecule type" value="Genomic_DNA"/>
</dbReference>
<keyword evidence="1" id="KW-0059">Arsenical resistance</keyword>
<feature type="non-terminal residue" evidence="3">
    <location>
        <position position="235"/>
    </location>
</feature>
<evidence type="ECO:0000313" key="3">
    <source>
        <dbReference type="EMBL" id="TMI80243.1"/>
    </source>
</evidence>
<dbReference type="PANTHER" id="PTHR43428:SF1">
    <property type="entry name" value="ARSENATE REDUCTASE"/>
    <property type="match status" value="1"/>
</dbReference>
<proteinExistence type="predicted"/>
<dbReference type="InterPro" id="IPR023485">
    <property type="entry name" value="Ptyr_pPase"/>
</dbReference>
<gene>
    <name evidence="3" type="ORF">E6H03_08740</name>
</gene>
<evidence type="ECO:0000259" key="2">
    <source>
        <dbReference type="SMART" id="SM00226"/>
    </source>
</evidence>
<name>A0A537J9S2_9BACT</name>
<dbReference type="PANTHER" id="PTHR43428">
    <property type="entry name" value="ARSENATE REDUCTASE"/>
    <property type="match status" value="1"/>
</dbReference>
<feature type="domain" description="Phosphotyrosine protein phosphatase I" evidence="2">
    <location>
        <begin position="13"/>
        <end position="138"/>
    </location>
</feature>
<sequence>MPREASELDPAERTVVFVCLHGAAKSVVAAAYLRRLAGELGLDVGATSAGIDPEPEVPPKVAEALLKDGIDVRHDRPRRVTREELMTAWRVVSFGCDLGHVAPPTLAVARWDDVPAVSDGFVAARDVIVARVRRLLAGAEVTGSCPLALASGRLRARTGENSVSVPGRARGSIDGGRVFRLLGLANVATKGEGPGPVNSGGIPGLDQRSRILAGFQKFPPIPSRRKVKNVVYREC</sequence>